<organism evidence="2 3">
    <name type="scientific">Phocaeicola coprophilus</name>
    <dbReference type="NCBI Taxonomy" id="387090"/>
    <lineage>
        <taxon>Bacteria</taxon>
        <taxon>Pseudomonadati</taxon>
        <taxon>Bacteroidota</taxon>
        <taxon>Bacteroidia</taxon>
        <taxon>Bacteroidales</taxon>
        <taxon>Bacteroidaceae</taxon>
        <taxon>Phocaeicola</taxon>
    </lineage>
</organism>
<protein>
    <submittedName>
        <fullName evidence="2">DNA-binding protein</fullName>
    </submittedName>
</protein>
<evidence type="ECO:0000313" key="2">
    <source>
        <dbReference type="EMBL" id="RHA79005.1"/>
    </source>
</evidence>
<accession>A0A413T5A0</accession>
<comment type="caution">
    <text evidence="2">The sequence shown here is derived from an EMBL/GenBank/DDBJ whole genome shotgun (WGS) entry which is preliminary data.</text>
</comment>
<proteinExistence type="predicted"/>
<dbReference type="Pfam" id="PF12728">
    <property type="entry name" value="HTH_17"/>
    <property type="match status" value="1"/>
</dbReference>
<dbReference type="RefSeq" id="WP_118399817.1">
    <property type="nucleotide sequence ID" value="NZ_CABJGD010000001.1"/>
</dbReference>
<evidence type="ECO:0000259" key="1">
    <source>
        <dbReference type="Pfam" id="PF12728"/>
    </source>
</evidence>
<dbReference type="Proteomes" id="UP000283855">
    <property type="component" value="Unassembled WGS sequence"/>
</dbReference>
<name>A0A413T5A0_9BACT</name>
<evidence type="ECO:0000313" key="3">
    <source>
        <dbReference type="Proteomes" id="UP000283855"/>
    </source>
</evidence>
<sequence>MRKQSEINRAIAYLEERNYDPICRIQREVLEEKRSESWVFNQYVRDVPEDEQNETLFYAARDAAMFLSGKIGISSICPDLEDEPEDEEQEETITLSLSEYKKLLRRLERVERRLGLRVGDVAPVPRKDISEAPDDLIGQADACRLIGCGKTTIKRWANKGLITGYQKGRSVYYSRRELIGSPVVKDYKDSKSNKE</sequence>
<dbReference type="GO" id="GO:0003677">
    <property type="term" value="F:DNA binding"/>
    <property type="evidence" value="ECO:0007669"/>
    <property type="project" value="UniProtKB-KW"/>
</dbReference>
<dbReference type="AlphaFoldDB" id="A0A413T5A0"/>
<keyword evidence="2" id="KW-0238">DNA-binding</keyword>
<dbReference type="InterPro" id="IPR041657">
    <property type="entry name" value="HTH_17"/>
</dbReference>
<dbReference type="SUPFAM" id="SSF46955">
    <property type="entry name" value="Putative DNA-binding domain"/>
    <property type="match status" value="1"/>
</dbReference>
<feature type="domain" description="Helix-turn-helix" evidence="1">
    <location>
        <begin position="140"/>
        <end position="178"/>
    </location>
</feature>
<gene>
    <name evidence="2" type="ORF">DW921_00650</name>
</gene>
<dbReference type="InterPro" id="IPR009061">
    <property type="entry name" value="DNA-bd_dom_put_sf"/>
</dbReference>
<reference evidence="2 3" key="1">
    <citation type="submission" date="2018-08" db="EMBL/GenBank/DDBJ databases">
        <title>A genome reference for cultivated species of the human gut microbiota.</title>
        <authorList>
            <person name="Zou Y."/>
            <person name="Xue W."/>
            <person name="Luo G."/>
        </authorList>
    </citation>
    <scope>NUCLEOTIDE SEQUENCE [LARGE SCALE GENOMIC DNA]</scope>
    <source>
        <strain evidence="2 3">AM42-38</strain>
    </source>
</reference>
<dbReference type="EMBL" id="QSFT01000001">
    <property type="protein sequence ID" value="RHA79005.1"/>
    <property type="molecule type" value="Genomic_DNA"/>
</dbReference>